<dbReference type="SUPFAM" id="SSF57501">
    <property type="entry name" value="Cystine-knot cytokines"/>
    <property type="match status" value="1"/>
</dbReference>
<keyword evidence="3" id="KW-0497">Mitogen</keyword>
<dbReference type="GeneID" id="105428307"/>
<evidence type="ECO:0000256" key="5">
    <source>
        <dbReference type="SAM" id="MobiDB-lite"/>
    </source>
</evidence>
<dbReference type="PANTHER" id="PTHR11633:SF1">
    <property type="entry name" value="LD28763P"/>
    <property type="match status" value="1"/>
</dbReference>
<dbReference type="InterPro" id="IPR029034">
    <property type="entry name" value="Cystine-knot_cytokine"/>
</dbReference>
<dbReference type="InterPro" id="IPR000072">
    <property type="entry name" value="PDGF/VEGF_dom"/>
</dbReference>
<dbReference type="GO" id="GO:0008284">
    <property type="term" value="P:positive regulation of cell population proliferation"/>
    <property type="evidence" value="ECO:0007669"/>
    <property type="project" value="TreeGrafter"/>
</dbReference>
<dbReference type="GO" id="GO:0070851">
    <property type="term" value="F:growth factor receptor binding"/>
    <property type="evidence" value="ECO:0007669"/>
    <property type="project" value="TreeGrafter"/>
</dbReference>
<organism evidence="7 8">
    <name type="scientific">Pogonomyrmex barbatus</name>
    <name type="common">red harvester ant</name>
    <dbReference type="NCBI Taxonomy" id="144034"/>
    <lineage>
        <taxon>Eukaryota</taxon>
        <taxon>Metazoa</taxon>
        <taxon>Ecdysozoa</taxon>
        <taxon>Arthropoda</taxon>
        <taxon>Hexapoda</taxon>
        <taxon>Insecta</taxon>
        <taxon>Pterygota</taxon>
        <taxon>Neoptera</taxon>
        <taxon>Endopterygota</taxon>
        <taxon>Hymenoptera</taxon>
        <taxon>Apocrita</taxon>
        <taxon>Aculeata</taxon>
        <taxon>Formicoidea</taxon>
        <taxon>Formicidae</taxon>
        <taxon>Myrmicinae</taxon>
        <taxon>Pogonomyrmex</taxon>
    </lineage>
</organism>
<dbReference type="Proteomes" id="UP000504615">
    <property type="component" value="Unplaced"/>
</dbReference>
<dbReference type="GO" id="GO:0051781">
    <property type="term" value="P:positive regulation of cell division"/>
    <property type="evidence" value="ECO:0007669"/>
    <property type="project" value="UniProtKB-KW"/>
</dbReference>
<evidence type="ECO:0000256" key="4">
    <source>
        <dbReference type="RuleBase" id="RU003818"/>
    </source>
</evidence>
<dbReference type="PROSITE" id="PS50278">
    <property type="entry name" value="PDGF_2"/>
    <property type="match status" value="1"/>
</dbReference>
<accession>A0A6I9WDA1</accession>
<evidence type="ECO:0000313" key="7">
    <source>
        <dbReference type="Proteomes" id="UP000504615"/>
    </source>
</evidence>
<evidence type="ECO:0000313" key="8">
    <source>
        <dbReference type="RefSeq" id="XP_011638848.1"/>
    </source>
</evidence>
<feature type="domain" description="Platelet-derived growth factor (PDGF) family profile" evidence="6">
    <location>
        <begin position="154"/>
        <end position="219"/>
    </location>
</feature>
<keyword evidence="2 4" id="KW-0339">Growth factor</keyword>
<sequence>MKMRSRLGASRPDSRPSPLRPRGVEILVFALVCTEFIVGQNSAQHHGDPDRIVFPGPVSSRSGDRALDNKPTGGSVDDSDSPIPVDLANRLNLIDSLEEFMQLIHGVPENEKGITFANRFGGEERSSAVMPTPAKCIPELQLVPLKLDDDPSTFVFPVCTRIKRCGGCCISPLLSCQPTAVEMRNFEVIVTSLHDMDYRGRRIVPLEEHTKCKCDCTIKEEHCNDKQYYEAHNCKCACKNVDEEEKCRKSNDTKIWNSQLCICSCRIIEPCSTGYFFNPNTCRCGPIMLSRPLNRFAPTNYNFTNHRQENRQIIPLDPFDPRRKHKEDPEYK</sequence>
<dbReference type="AlphaFoldDB" id="A0A6I9WDA1"/>
<dbReference type="PANTHER" id="PTHR11633">
    <property type="entry name" value="PLATELET-DERIVED GROWTH FACTOR"/>
    <property type="match status" value="1"/>
</dbReference>
<evidence type="ECO:0000256" key="2">
    <source>
        <dbReference type="ARBA" id="ARBA00023030"/>
    </source>
</evidence>
<feature type="region of interest" description="Disordered" evidence="5">
    <location>
        <begin position="312"/>
        <end position="332"/>
    </location>
</feature>
<dbReference type="KEGG" id="pbar:105428307"/>
<dbReference type="RefSeq" id="XP_011638848.1">
    <property type="nucleotide sequence ID" value="XM_011640546.2"/>
</dbReference>
<evidence type="ECO:0000259" key="6">
    <source>
        <dbReference type="PROSITE" id="PS50278"/>
    </source>
</evidence>
<dbReference type="GO" id="GO:0005615">
    <property type="term" value="C:extracellular space"/>
    <property type="evidence" value="ECO:0007669"/>
    <property type="project" value="TreeGrafter"/>
</dbReference>
<evidence type="ECO:0000256" key="1">
    <source>
        <dbReference type="ARBA" id="ARBA00006686"/>
    </source>
</evidence>
<dbReference type="Pfam" id="PF00341">
    <property type="entry name" value="PDGF"/>
    <property type="match status" value="1"/>
</dbReference>
<proteinExistence type="inferred from homology"/>
<gene>
    <name evidence="8" type="primary">LOC105428307</name>
</gene>
<comment type="similarity">
    <text evidence="1 4">Belongs to the PDGF/VEGF growth factor family.</text>
</comment>
<reference evidence="8" key="1">
    <citation type="submission" date="2025-08" db="UniProtKB">
        <authorList>
            <consortium name="RefSeq"/>
        </authorList>
    </citation>
    <scope>IDENTIFICATION</scope>
</reference>
<name>A0A6I9WDA1_9HYME</name>
<dbReference type="OrthoDB" id="8878063at2759"/>
<dbReference type="Gene3D" id="2.10.90.10">
    <property type="entry name" value="Cystine-knot cytokines"/>
    <property type="match status" value="1"/>
</dbReference>
<dbReference type="SMART" id="SM00141">
    <property type="entry name" value="PDGF"/>
    <property type="match status" value="1"/>
</dbReference>
<evidence type="ECO:0000256" key="3">
    <source>
        <dbReference type="ARBA" id="ARBA00023246"/>
    </source>
</evidence>
<dbReference type="GO" id="GO:0016020">
    <property type="term" value="C:membrane"/>
    <property type="evidence" value="ECO:0007669"/>
    <property type="project" value="InterPro"/>
</dbReference>
<feature type="region of interest" description="Disordered" evidence="5">
    <location>
        <begin position="42"/>
        <end position="83"/>
    </location>
</feature>
<keyword evidence="7" id="KW-1185">Reference proteome</keyword>
<dbReference type="CTD" id="32876"/>
<protein>
    <submittedName>
        <fullName evidence="8">Uncharacterized protein LOC105428307</fullName>
    </submittedName>
</protein>
<dbReference type="GO" id="GO:0008083">
    <property type="term" value="F:growth factor activity"/>
    <property type="evidence" value="ECO:0007669"/>
    <property type="project" value="UniProtKB-KW"/>
</dbReference>